<feature type="transmembrane region" description="Helical" evidence="7">
    <location>
        <begin position="439"/>
        <end position="458"/>
    </location>
</feature>
<evidence type="ECO:0000259" key="8">
    <source>
        <dbReference type="Pfam" id="PF02554"/>
    </source>
</evidence>
<dbReference type="PANTHER" id="PTHR30252:SF4">
    <property type="entry name" value="CARBON STARVATION"/>
    <property type="match status" value="1"/>
</dbReference>
<feature type="transmembrane region" description="Helical" evidence="7">
    <location>
        <begin position="411"/>
        <end position="433"/>
    </location>
</feature>
<proteinExistence type="inferred from homology"/>
<dbReference type="InterPro" id="IPR051605">
    <property type="entry name" value="CstA"/>
</dbReference>
<protein>
    <submittedName>
        <fullName evidence="9">Carbon starvation protein A</fullName>
    </submittedName>
</protein>
<feature type="transmembrane region" description="Helical" evidence="7">
    <location>
        <begin position="359"/>
        <end position="380"/>
    </location>
</feature>
<feature type="transmembrane region" description="Helical" evidence="7">
    <location>
        <begin position="225"/>
        <end position="242"/>
    </location>
</feature>
<dbReference type="Pfam" id="PF02554">
    <property type="entry name" value="CstA"/>
    <property type="match status" value="3"/>
</dbReference>
<feature type="transmembrane region" description="Helical" evidence="7">
    <location>
        <begin position="6"/>
        <end position="28"/>
    </location>
</feature>
<feature type="domain" description="CstA N-terminal" evidence="8">
    <location>
        <begin position="2"/>
        <end position="142"/>
    </location>
</feature>
<keyword evidence="4 7" id="KW-0812">Transmembrane</keyword>
<evidence type="ECO:0000256" key="6">
    <source>
        <dbReference type="ARBA" id="ARBA00023136"/>
    </source>
</evidence>
<dbReference type="InterPro" id="IPR003706">
    <property type="entry name" value="CstA_N"/>
</dbReference>
<feature type="domain" description="CstA N-terminal" evidence="8">
    <location>
        <begin position="150"/>
        <end position="278"/>
    </location>
</feature>
<name>A0ABN6S5G9_9BACT</name>
<dbReference type="PANTHER" id="PTHR30252">
    <property type="entry name" value="INNER MEMBRANE PEPTIDE TRANSPORTER"/>
    <property type="match status" value="1"/>
</dbReference>
<comment type="similarity">
    <text evidence="2">Belongs to the peptide transporter carbon starvation (CstA) (TC 2.A.114) family.</text>
</comment>
<keyword evidence="5 7" id="KW-1133">Transmembrane helix</keyword>
<feature type="transmembrane region" description="Helical" evidence="7">
    <location>
        <begin position="156"/>
        <end position="177"/>
    </location>
</feature>
<sequence>MTLFFGSIILLILGYFIYGSFVAKVFGIDPGRPTPAKTMTDGVDYVEMPVWKVFLIQLLNIAGLGPIFGPILGALYGPIALVWIVIGCIFGGAVHDFFSGMLSVRHGGCSIPDVVGLTLGKGFQQFMRGFSVVLLILVGIVFVLGPAGLLQNLTDISTQMWVVIIFIYYFIATILPVDKVIGRIYPIFGAILIFMAVGLAVMMIAKGYSFESSTLFTHTNPQDLPLWPLVFITIACGAISGFHATQSPMMARCLPNEKYGHMVFYGGMIAEGIIAIIWASLAIAFFDTPEELNEVLGTGGPALVVNTVSTELLGAFGGILAVIGVVLLPVTSGDTAFRSARLIIADFMGLSQKENMKRIFIAVPLFLVGFMVSLTEFGLIWRYFGWANQTMAAIVLWAASAHLAMVGKSHWLTTIPALFMTCVVSTFLCYAQIGFNLPMPVATGVGIAVSVISLILFLRYRTGEAAASAAVDYTE</sequence>
<evidence type="ECO:0000256" key="3">
    <source>
        <dbReference type="ARBA" id="ARBA00022475"/>
    </source>
</evidence>
<evidence type="ECO:0000256" key="4">
    <source>
        <dbReference type="ARBA" id="ARBA00022692"/>
    </source>
</evidence>
<keyword evidence="6 7" id="KW-0472">Membrane</keyword>
<evidence type="ECO:0000256" key="1">
    <source>
        <dbReference type="ARBA" id="ARBA00004651"/>
    </source>
</evidence>
<keyword evidence="3" id="KW-1003">Cell membrane</keyword>
<keyword evidence="10" id="KW-1185">Reference proteome</keyword>
<evidence type="ECO:0000313" key="10">
    <source>
        <dbReference type="Proteomes" id="UP001317742"/>
    </source>
</evidence>
<organism evidence="9 10">
    <name type="scientific">Pseudodesulfovibrio nedwellii</name>
    <dbReference type="NCBI Taxonomy" id="2973072"/>
    <lineage>
        <taxon>Bacteria</taxon>
        <taxon>Pseudomonadati</taxon>
        <taxon>Thermodesulfobacteriota</taxon>
        <taxon>Desulfovibrionia</taxon>
        <taxon>Desulfovibrionales</taxon>
        <taxon>Desulfovibrionaceae</taxon>
    </lineage>
</organism>
<gene>
    <name evidence="9" type="ORF">SYK_18070</name>
</gene>
<comment type="subcellular location">
    <subcellularLocation>
        <location evidence="1">Cell membrane</location>
        <topology evidence="1">Multi-pass membrane protein</topology>
    </subcellularLocation>
</comment>
<dbReference type="EMBL" id="AP026709">
    <property type="protein sequence ID" value="BDQ37447.1"/>
    <property type="molecule type" value="Genomic_DNA"/>
</dbReference>
<feature type="transmembrane region" description="Helical" evidence="7">
    <location>
        <begin position="49"/>
        <end position="69"/>
    </location>
</feature>
<reference evidence="9 10" key="1">
    <citation type="submission" date="2022-08" db="EMBL/GenBank/DDBJ databases">
        <title>Genome Sequence of the sulphate-reducing bacterium, Pseudodesulfovibrio sp. SYK.</title>
        <authorList>
            <person name="Kondo R."/>
            <person name="Kataoka T."/>
        </authorList>
    </citation>
    <scope>NUCLEOTIDE SEQUENCE [LARGE SCALE GENOMIC DNA]</scope>
    <source>
        <strain evidence="9 10">SYK</strain>
    </source>
</reference>
<feature type="transmembrane region" description="Helical" evidence="7">
    <location>
        <begin position="263"/>
        <end position="286"/>
    </location>
</feature>
<evidence type="ECO:0000313" key="9">
    <source>
        <dbReference type="EMBL" id="BDQ37447.1"/>
    </source>
</evidence>
<feature type="transmembrane region" description="Helical" evidence="7">
    <location>
        <begin position="386"/>
        <end position="404"/>
    </location>
</feature>
<feature type="domain" description="CstA N-terminal" evidence="8">
    <location>
        <begin position="303"/>
        <end position="423"/>
    </location>
</feature>
<dbReference type="RefSeq" id="WP_281759971.1">
    <property type="nucleotide sequence ID" value="NZ_AP026709.1"/>
</dbReference>
<feature type="transmembrane region" description="Helical" evidence="7">
    <location>
        <begin position="75"/>
        <end position="98"/>
    </location>
</feature>
<evidence type="ECO:0000256" key="7">
    <source>
        <dbReference type="SAM" id="Phobius"/>
    </source>
</evidence>
<feature type="transmembrane region" description="Helical" evidence="7">
    <location>
        <begin position="312"/>
        <end position="331"/>
    </location>
</feature>
<dbReference type="Proteomes" id="UP001317742">
    <property type="component" value="Chromosome"/>
</dbReference>
<feature type="transmembrane region" description="Helical" evidence="7">
    <location>
        <begin position="129"/>
        <end position="150"/>
    </location>
</feature>
<feature type="transmembrane region" description="Helical" evidence="7">
    <location>
        <begin position="184"/>
        <end position="205"/>
    </location>
</feature>
<accession>A0ABN6S5G9</accession>
<evidence type="ECO:0000256" key="2">
    <source>
        <dbReference type="ARBA" id="ARBA00007755"/>
    </source>
</evidence>
<evidence type="ECO:0000256" key="5">
    <source>
        <dbReference type="ARBA" id="ARBA00022989"/>
    </source>
</evidence>